<dbReference type="PROSITE" id="PS51257">
    <property type="entry name" value="PROKAR_LIPOPROTEIN"/>
    <property type="match status" value="1"/>
</dbReference>
<dbReference type="Proteomes" id="UP000504636">
    <property type="component" value="Unplaced"/>
</dbReference>
<gene>
    <name evidence="2 4" type="ORF">BDZ99DRAFT_438297</name>
</gene>
<sequence>MRNVLVSVFLLFIAAACASPSNLAAFIEASFLEETSPLESNDTIPANELFRRDGGCASGYNACAGIGAPGLCCGSNSVCSADAAGHVACCPTNAACTGTIGGGGVQASATASTTTTTTTESFVFATTTTGGGFVVGTAAATAQGVRSTPLALQLIRAAKLTPRAALRRSWEVYTALRSLRPMAALPLQQLQAPWIQHQLARFARA</sequence>
<protein>
    <submittedName>
        <fullName evidence="2 4">Uncharacterized protein</fullName>
    </submittedName>
</protein>
<dbReference type="PANTHER" id="PTHR39599">
    <property type="entry name" value="GPI-ANCHORED PROTEIN (EUROFUNG)-RELATED-RELATED"/>
    <property type="match status" value="1"/>
</dbReference>
<dbReference type="GeneID" id="54458509"/>
<reference evidence="2 4" key="1">
    <citation type="journal article" date="2020" name="Stud. Mycol.">
        <title>101 Dothideomycetes genomes: a test case for predicting lifestyles and emergence of pathogens.</title>
        <authorList>
            <person name="Haridas S."/>
            <person name="Albert R."/>
            <person name="Binder M."/>
            <person name="Bloem J."/>
            <person name="Labutti K."/>
            <person name="Salamov A."/>
            <person name="Andreopoulos B."/>
            <person name="Baker S."/>
            <person name="Barry K."/>
            <person name="Bills G."/>
            <person name="Bluhm B."/>
            <person name="Cannon C."/>
            <person name="Castanera R."/>
            <person name="Culley D."/>
            <person name="Daum C."/>
            <person name="Ezra D."/>
            <person name="Gonzalez J."/>
            <person name="Henrissat B."/>
            <person name="Kuo A."/>
            <person name="Liang C."/>
            <person name="Lipzen A."/>
            <person name="Lutzoni F."/>
            <person name="Magnuson J."/>
            <person name="Mondo S."/>
            <person name="Nolan M."/>
            <person name="Ohm R."/>
            <person name="Pangilinan J."/>
            <person name="Park H.-J."/>
            <person name="Ramirez L."/>
            <person name="Alfaro M."/>
            <person name="Sun H."/>
            <person name="Tritt A."/>
            <person name="Yoshinaga Y."/>
            <person name="Zwiers L.-H."/>
            <person name="Turgeon B."/>
            <person name="Goodwin S."/>
            <person name="Spatafora J."/>
            <person name="Crous P."/>
            <person name="Grigoriev I."/>
        </authorList>
    </citation>
    <scope>NUCLEOTIDE SEQUENCE</scope>
    <source>
        <strain evidence="2 4">CBS 304.34</strain>
    </source>
</reference>
<proteinExistence type="predicted"/>
<evidence type="ECO:0000313" key="3">
    <source>
        <dbReference type="Proteomes" id="UP000504636"/>
    </source>
</evidence>
<dbReference type="AlphaFoldDB" id="A0A6A6YXH9"/>
<keyword evidence="1" id="KW-0732">Signal</keyword>
<name>A0A6A6YXH9_9PEZI</name>
<accession>A0A6A6YXH9</accession>
<organism evidence="2">
    <name type="scientific">Mytilinidion resinicola</name>
    <dbReference type="NCBI Taxonomy" id="574789"/>
    <lineage>
        <taxon>Eukaryota</taxon>
        <taxon>Fungi</taxon>
        <taxon>Dikarya</taxon>
        <taxon>Ascomycota</taxon>
        <taxon>Pezizomycotina</taxon>
        <taxon>Dothideomycetes</taxon>
        <taxon>Pleosporomycetidae</taxon>
        <taxon>Mytilinidiales</taxon>
        <taxon>Mytilinidiaceae</taxon>
        <taxon>Mytilinidion</taxon>
    </lineage>
</organism>
<dbReference type="EMBL" id="MU003696">
    <property type="protein sequence ID" value="KAF2813268.1"/>
    <property type="molecule type" value="Genomic_DNA"/>
</dbReference>
<reference evidence="4" key="3">
    <citation type="submission" date="2025-04" db="UniProtKB">
        <authorList>
            <consortium name="RefSeq"/>
        </authorList>
    </citation>
    <scope>IDENTIFICATION</scope>
    <source>
        <strain evidence="4">CBS 304.34</strain>
    </source>
</reference>
<feature type="signal peptide" evidence="1">
    <location>
        <begin position="1"/>
        <end position="18"/>
    </location>
</feature>
<keyword evidence="3" id="KW-1185">Reference proteome</keyword>
<evidence type="ECO:0000313" key="2">
    <source>
        <dbReference type="EMBL" id="KAF2813268.1"/>
    </source>
</evidence>
<dbReference type="RefSeq" id="XP_033580232.1">
    <property type="nucleotide sequence ID" value="XM_033717616.1"/>
</dbReference>
<dbReference type="PANTHER" id="PTHR39599:SF1">
    <property type="entry name" value="GPI-ANCHORED PROTEIN (EUROFUNG)"/>
    <property type="match status" value="1"/>
</dbReference>
<dbReference type="OrthoDB" id="5410926at2759"/>
<evidence type="ECO:0000256" key="1">
    <source>
        <dbReference type="SAM" id="SignalP"/>
    </source>
</evidence>
<reference evidence="4" key="2">
    <citation type="submission" date="2020-04" db="EMBL/GenBank/DDBJ databases">
        <authorList>
            <consortium name="NCBI Genome Project"/>
        </authorList>
    </citation>
    <scope>NUCLEOTIDE SEQUENCE</scope>
    <source>
        <strain evidence="4">CBS 304.34</strain>
    </source>
</reference>
<evidence type="ECO:0000313" key="4">
    <source>
        <dbReference type="RefSeq" id="XP_033580232.1"/>
    </source>
</evidence>
<feature type="chain" id="PRO_5044629411" evidence="1">
    <location>
        <begin position="19"/>
        <end position="205"/>
    </location>
</feature>